<reference evidence="8" key="1">
    <citation type="journal article" date="2023" name="BMC Genomics">
        <title>Chromosome-level genome assemblies of Cutaneotrichosporon spp. (Trichosporonales, Basidiomycota) reveal imbalanced evolution between nucleotide sequences and chromosome synteny.</title>
        <authorList>
            <person name="Kobayashi Y."/>
            <person name="Kayamori A."/>
            <person name="Aoki K."/>
            <person name="Shiwa Y."/>
            <person name="Matsutani M."/>
            <person name="Fujita N."/>
            <person name="Sugita T."/>
            <person name="Iwasaki W."/>
            <person name="Tanaka N."/>
            <person name="Takashima M."/>
        </authorList>
    </citation>
    <scope>NUCLEOTIDE SEQUENCE</scope>
    <source>
        <strain evidence="8">HIS016</strain>
    </source>
</reference>
<feature type="transmembrane region" description="Helical" evidence="6">
    <location>
        <begin position="202"/>
        <end position="224"/>
    </location>
</feature>
<dbReference type="GO" id="GO:0016020">
    <property type="term" value="C:membrane"/>
    <property type="evidence" value="ECO:0007669"/>
    <property type="project" value="UniProtKB-SubCell"/>
</dbReference>
<feature type="transmembrane region" description="Helical" evidence="6">
    <location>
        <begin position="148"/>
        <end position="171"/>
    </location>
</feature>
<feature type="transmembrane region" description="Helical" evidence="6">
    <location>
        <begin position="48"/>
        <end position="67"/>
    </location>
</feature>
<dbReference type="Gene3D" id="1.20.1250.20">
    <property type="entry name" value="MFS general substrate transporter like domains"/>
    <property type="match status" value="1"/>
</dbReference>
<evidence type="ECO:0000256" key="3">
    <source>
        <dbReference type="ARBA" id="ARBA00022692"/>
    </source>
</evidence>
<protein>
    <recommendedName>
        <fullName evidence="7">Major facilitator superfamily (MFS) profile domain-containing protein</fullName>
    </recommendedName>
</protein>
<keyword evidence="4 6" id="KW-1133">Transmembrane helix</keyword>
<feature type="transmembrane region" description="Helical" evidence="6">
    <location>
        <begin position="299"/>
        <end position="321"/>
    </location>
</feature>
<evidence type="ECO:0000256" key="4">
    <source>
        <dbReference type="ARBA" id="ARBA00022989"/>
    </source>
</evidence>
<dbReference type="InterPro" id="IPR036259">
    <property type="entry name" value="MFS_trans_sf"/>
</dbReference>
<comment type="caution">
    <text evidence="8">The sequence shown here is derived from an EMBL/GenBank/DDBJ whole genome shotgun (WGS) entry which is preliminary data.</text>
</comment>
<name>A0AAD3TVW2_9TREE</name>
<keyword evidence="3 6" id="KW-0812">Transmembrane</keyword>
<dbReference type="AlphaFoldDB" id="A0AAD3TVW2"/>
<feature type="transmembrane region" description="Helical" evidence="6">
    <location>
        <begin position="271"/>
        <end position="293"/>
    </location>
</feature>
<dbReference type="PROSITE" id="PS50850">
    <property type="entry name" value="MFS"/>
    <property type="match status" value="1"/>
</dbReference>
<evidence type="ECO:0000256" key="5">
    <source>
        <dbReference type="ARBA" id="ARBA00023136"/>
    </source>
</evidence>
<feature type="transmembrane region" description="Helical" evidence="6">
    <location>
        <begin position="375"/>
        <end position="394"/>
    </location>
</feature>
<dbReference type="InterPro" id="IPR020846">
    <property type="entry name" value="MFS_dom"/>
</dbReference>
<comment type="subcellular location">
    <subcellularLocation>
        <location evidence="1">Membrane</location>
        <topology evidence="1">Multi-pass membrane protein</topology>
    </subcellularLocation>
</comment>
<dbReference type="CDD" id="cd17330">
    <property type="entry name" value="MFS_SLC46_TetA_like"/>
    <property type="match status" value="1"/>
</dbReference>
<dbReference type="Proteomes" id="UP001222932">
    <property type="component" value="Unassembled WGS sequence"/>
</dbReference>
<proteinExistence type="predicted"/>
<feature type="transmembrane region" description="Helical" evidence="6">
    <location>
        <begin position="16"/>
        <end position="36"/>
    </location>
</feature>
<dbReference type="PANTHER" id="PTHR23504:SF15">
    <property type="entry name" value="MAJOR FACILITATOR SUPERFAMILY (MFS) PROFILE DOMAIN-CONTAINING PROTEIN"/>
    <property type="match status" value="1"/>
</dbReference>
<evidence type="ECO:0000256" key="1">
    <source>
        <dbReference type="ARBA" id="ARBA00004141"/>
    </source>
</evidence>
<feature type="transmembrane region" description="Helical" evidence="6">
    <location>
        <begin position="105"/>
        <end position="128"/>
    </location>
</feature>
<sequence>MLLDIGVVDDPRQAGFYAGIVESVFAFTELLTVFHWGKLSDRVGRKPVLLIGCAFSALSAATFGLSTSLGMLVATRAINGLANGNVAVLKSVIGEITDESNQARAFSLFPLSLAVGTIIASMLGGYLSNIAATFPSLGNTFPVLVKHPYFLASFVAGLFPAVGGLAALVWLEETRPNEPTEDEPAERVSALELLRDPTIWPLMYSFALLSLEAIAYQALLPLFFFTPLNLGGLGFNEAQIGTAISLRGLATIGVQLFAFPSLVARVGTTRLFRILMAIFIPTFVLLPLLNVLARTHGAGLKWAGVGAVLLLGAVGNMAFACNMMMTNDAAPTKRGLGTLNGLAAFFSACTRMVGPAMANALFALSVDRQALGGQLIWVVMVAVALAGWHSSLFLRRLGRKRG</sequence>
<evidence type="ECO:0000313" key="8">
    <source>
        <dbReference type="EMBL" id="GMK57526.1"/>
    </source>
</evidence>
<keyword evidence="5 6" id="KW-0472">Membrane</keyword>
<dbReference type="PANTHER" id="PTHR23504">
    <property type="entry name" value="MAJOR FACILITATOR SUPERFAMILY DOMAIN-CONTAINING PROTEIN 10"/>
    <property type="match status" value="1"/>
</dbReference>
<dbReference type="EMBL" id="BTCM01000004">
    <property type="protein sequence ID" value="GMK57526.1"/>
    <property type="molecule type" value="Genomic_DNA"/>
</dbReference>
<dbReference type="Pfam" id="PF07690">
    <property type="entry name" value="MFS_1"/>
    <property type="match status" value="1"/>
</dbReference>
<evidence type="ECO:0000313" key="9">
    <source>
        <dbReference type="Proteomes" id="UP001222932"/>
    </source>
</evidence>
<dbReference type="InterPro" id="IPR011701">
    <property type="entry name" value="MFS"/>
</dbReference>
<dbReference type="GO" id="GO:0022857">
    <property type="term" value="F:transmembrane transporter activity"/>
    <property type="evidence" value="ECO:0007669"/>
    <property type="project" value="InterPro"/>
</dbReference>
<dbReference type="SUPFAM" id="SSF103473">
    <property type="entry name" value="MFS general substrate transporter"/>
    <property type="match status" value="1"/>
</dbReference>
<keyword evidence="2" id="KW-0813">Transport</keyword>
<gene>
    <name evidence="8" type="ORF">CspeluHIS016_0403600</name>
</gene>
<feature type="domain" description="Major facilitator superfamily (MFS) profile" evidence="7">
    <location>
        <begin position="1"/>
        <end position="399"/>
    </location>
</feature>
<organism evidence="8 9">
    <name type="scientific">Cutaneotrichosporon spelunceum</name>
    <dbReference type="NCBI Taxonomy" id="1672016"/>
    <lineage>
        <taxon>Eukaryota</taxon>
        <taxon>Fungi</taxon>
        <taxon>Dikarya</taxon>
        <taxon>Basidiomycota</taxon>
        <taxon>Agaricomycotina</taxon>
        <taxon>Tremellomycetes</taxon>
        <taxon>Trichosporonales</taxon>
        <taxon>Trichosporonaceae</taxon>
        <taxon>Cutaneotrichosporon</taxon>
    </lineage>
</organism>
<evidence type="ECO:0000256" key="6">
    <source>
        <dbReference type="SAM" id="Phobius"/>
    </source>
</evidence>
<accession>A0AAD3TVW2</accession>
<keyword evidence="9" id="KW-1185">Reference proteome</keyword>
<evidence type="ECO:0000259" key="7">
    <source>
        <dbReference type="PROSITE" id="PS50850"/>
    </source>
</evidence>
<feature type="transmembrane region" description="Helical" evidence="6">
    <location>
        <begin position="342"/>
        <end position="363"/>
    </location>
</feature>
<evidence type="ECO:0000256" key="2">
    <source>
        <dbReference type="ARBA" id="ARBA00022448"/>
    </source>
</evidence>
<reference evidence="8" key="2">
    <citation type="submission" date="2023-06" db="EMBL/GenBank/DDBJ databases">
        <authorList>
            <person name="Kobayashi Y."/>
            <person name="Kayamori A."/>
            <person name="Aoki K."/>
            <person name="Shiwa Y."/>
            <person name="Fujita N."/>
            <person name="Sugita T."/>
            <person name="Iwasaki W."/>
            <person name="Tanaka N."/>
            <person name="Takashima M."/>
        </authorList>
    </citation>
    <scope>NUCLEOTIDE SEQUENCE</scope>
    <source>
        <strain evidence="8">HIS016</strain>
    </source>
</reference>